<accession>A0A7M7K781</accession>
<organism evidence="2 3">
    <name type="scientific">Varroa destructor</name>
    <name type="common">Honeybee mite</name>
    <dbReference type="NCBI Taxonomy" id="109461"/>
    <lineage>
        <taxon>Eukaryota</taxon>
        <taxon>Metazoa</taxon>
        <taxon>Ecdysozoa</taxon>
        <taxon>Arthropoda</taxon>
        <taxon>Chelicerata</taxon>
        <taxon>Arachnida</taxon>
        <taxon>Acari</taxon>
        <taxon>Parasitiformes</taxon>
        <taxon>Mesostigmata</taxon>
        <taxon>Gamasina</taxon>
        <taxon>Dermanyssoidea</taxon>
        <taxon>Varroidae</taxon>
        <taxon>Varroa</taxon>
    </lineage>
</organism>
<feature type="region of interest" description="Disordered" evidence="1">
    <location>
        <begin position="1"/>
        <end position="64"/>
    </location>
</feature>
<dbReference type="OrthoDB" id="6338233at2759"/>
<feature type="compositionally biased region" description="Basic and acidic residues" evidence="1">
    <location>
        <begin position="1"/>
        <end position="10"/>
    </location>
</feature>
<dbReference type="KEGG" id="vde:111249319"/>
<dbReference type="RefSeq" id="XP_022658772.1">
    <property type="nucleotide sequence ID" value="XM_022803037.1"/>
</dbReference>
<feature type="compositionally biased region" description="Acidic residues" evidence="1">
    <location>
        <begin position="152"/>
        <end position="166"/>
    </location>
</feature>
<dbReference type="AlphaFoldDB" id="A0A7M7K781"/>
<proteinExistence type="predicted"/>
<reference evidence="2" key="1">
    <citation type="submission" date="2021-01" db="UniProtKB">
        <authorList>
            <consortium name="EnsemblMetazoa"/>
        </authorList>
    </citation>
    <scope>IDENTIFICATION</scope>
</reference>
<keyword evidence="3" id="KW-1185">Reference proteome</keyword>
<feature type="compositionally biased region" description="Basic and acidic residues" evidence="1">
    <location>
        <begin position="23"/>
        <end position="33"/>
    </location>
</feature>
<evidence type="ECO:0000256" key="1">
    <source>
        <dbReference type="SAM" id="MobiDB-lite"/>
    </source>
</evidence>
<name>A0A7M7K781_VARDE</name>
<evidence type="ECO:0000313" key="3">
    <source>
        <dbReference type="Proteomes" id="UP000594260"/>
    </source>
</evidence>
<dbReference type="InParanoid" id="A0A7M7K781"/>
<protein>
    <submittedName>
        <fullName evidence="2">Uncharacterized protein</fullName>
    </submittedName>
</protein>
<sequence>MSEKKSDHLKSSRAQTSSSESDVEQHPVPRSFDEVLASASDASAYGSQGDNLDFGDEAPSDGVSGIKLDMKRLSDMLECIPLPERLGVSEDIFLPEQVAEFERIAKQRLKAFDERVKNIATSEIRGDRAVMSEAEKDLMKVKSALKARVPTENEEKDEADDDDDIDGLNPDDIVDWLDKVLAK</sequence>
<dbReference type="EnsemblMetazoa" id="XM_022803037">
    <property type="protein sequence ID" value="XP_022658772"/>
    <property type="gene ID" value="LOC111249319"/>
</dbReference>
<dbReference type="Proteomes" id="UP000594260">
    <property type="component" value="Unplaced"/>
</dbReference>
<dbReference type="GeneID" id="111249319"/>
<feature type="region of interest" description="Disordered" evidence="1">
    <location>
        <begin position="144"/>
        <end position="170"/>
    </location>
</feature>
<evidence type="ECO:0000313" key="2">
    <source>
        <dbReference type="EnsemblMetazoa" id="XP_022658772"/>
    </source>
</evidence>